<dbReference type="SMART" id="SM00330">
    <property type="entry name" value="PIPKc"/>
    <property type="match status" value="1"/>
</dbReference>
<dbReference type="PROSITE" id="PS51847">
    <property type="entry name" value="SMP"/>
    <property type="match status" value="1"/>
</dbReference>
<keyword evidence="4 16" id="KW-0808">Transferase</keyword>
<dbReference type="GO" id="GO:0046854">
    <property type="term" value="P:phosphatidylinositol phosphate biosynthetic process"/>
    <property type="evidence" value="ECO:0007669"/>
    <property type="project" value="TreeGrafter"/>
</dbReference>
<evidence type="ECO:0000256" key="13">
    <source>
        <dbReference type="ARBA" id="ARBA00023136"/>
    </source>
</evidence>
<dbReference type="Proteomes" id="UP000293360">
    <property type="component" value="Unassembled WGS sequence"/>
</dbReference>
<feature type="region of interest" description="Disordered" evidence="17">
    <location>
        <begin position="2163"/>
        <end position="2197"/>
    </location>
</feature>
<feature type="compositionally biased region" description="Basic and acidic residues" evidence="17">
    <location>
        <begin position="1885"/>
        <end position="1897"/>
    </location>
</feature>
<protein>
    <recommendedName>
        <fullName evidence="14">Mitochondrial distribution and morphology protein 12</fullName>
    </recommendedName>
    <alternativeName>
        <fullName evidence="14">Mitochondrial inheritance component MDM12</fullName>
    </alternativeName>
</protein>
<evidence type="ECO:0000256" key="14">
    <source>
        <dbReference type="HAMAP-Rule" id="MF_03104"/>
    </source>
</evidence>
<feature type="compositionally biased region" description="Polar residues" evidence="17">
    <location>
        <begin position="1766"/>
        <end position="1785"/>
    </location>
</feature>
<dbReference type="GO" id="GO:0008270">
    <property type="term" value="F:zinc ion binding"/>
    <property type="evidence" value="ECO:0007669"/>
    <property type="project" value="UniProtKB-KW"/>
</dbReference>
<feature type="compositionally biased region" description="Basic and acidic residues" evidence="17">
    <location>
        <begin position="356"/>
        <end position="382"/>
    </location>
</feature>
<dbReference type="FunFam" id="3.30.40.10:FF:000283">
    <property type="entry name" value="1-phosphatidylinositol-3-phosphate 5-kinase (Fab1)"/>
    <property type="match status" value="1"/>
</dbReference>
<feature type="compositionally biased region" description="Basic residues" evidence="17">
    <location>
        <begin position="627"/>
        <end position="637"/>
    </location>
</feature>
<dbReference type="InterPro" id="IPR027484">
    <property type="entry name" value="PInositol-4-P-5-kinase_N"/>
</dbReference>
<feature type="compositionally biased region" description="Polar residues" evidence="17">
    <location>
        <begin position="228"/>
        <end position="243"/>
    </location>
</feature>
<dbReference type="SUPFAM" id="SSF56104">
    <property type="entry name" value="SAICAR synthase-like"/>
    <property type="match status" value="1"/>
</dbReference>
<dbReference type="PROSITE" id="PS51455">
    <property type="entry name" value="PIPK"/>
    <property type="match status" value="1"/>
</dbReference>
<feature type="compositionally biased region" description="Polar residues" evidence="17">
    <location>
        <begin position="2024"/>
        <end position="2033"/>
    </location>
</feature>
<dbReference type="SUPFAM" id="SSF52029">
    <property type="entry name" value="GroEL apical domain-like"/>
    <property type="match status" value="1"/>
</dbReference>
<evidence type="ECO:0000259" key="18">
    <source>
        <dbReference type="PROSITE" id="PS50178"/>
    </source>
</evidence>
<feature type="compositionally biased region" description="Polar residues" evidence="17">
    <location>
        <begin position="540"/>
        <end position="550"/>
    </location>
</feature>
<dbReference type="PANTHER" id="PTHR45748">
    <property type="entry name" value="1-PHOSPHATIDYLINOSITOL 3-PHOSPHATE 5-KINASE-RELATED"/>
    <property type="match status" value="1"/>
</dbReference>
<feature type="domain" description="SMP-LTD" evidence="20">
    <location>
        <begin position="2497"/>
        <end position="3041"/>
    </location>
</feature>
<feature type="compositionally biased region" description="Basic and acidic residues" evidence="17">
    <location>
        <begin position="703"/>
        <end position="714"/>
    </location>
</feature>
<dbReference type="HAMAP" id="MF_03104">
    <property type="entry name" value="Mdm12"/>
    <property type="match status" value="1"/>
</dbReference>
<feature type="compositionally biased region" description="Basic and acidic residues" evidence="17">
    <location>
        <begin position="2182"/>
        <end position="2197"/>
    </location>
</feature>
<dbReference type="Pfam" id="PF01504">
    <property type="entry name" value="PIP5K"/>
    <property type="match status" value="2"/>
</dbReference>
<feature type="compositionally biased region" description="Low complexity" evidence="17">
    <location>
        <begin position="606"/>
        <end position="626"/>
    </location>
</feature>
<evidence type="ECO:0000256" key="17">
    <source>
        <dbReference type="SAM" id="MobiDB-lite"/>
    </source>
</evidence>
<feature type="compositionally biased region" description="Polar residues" evidence="17">
    <location>
        <begin position="2766"/>
        <end position="2784"/>
    </location>
</feature>
<feature type="compositionally biased region" description="Polar residues" evidence="17">
    <location>
        <begin position="1954"/>
        <end position="1967"/>
    </location>
</feature>
<dbReference type="InterPro" id="IPR000306">
    <property type="entry name" value="Znf_FYVE"/>
</dbReference>
<comment type="function">
    <text evidence="14">Component of the ERMES/MDM complex, which serves as a molecular tether to connect the endoplasmic reticulum (ER) and mitochondria. Components of this complex are involved in the control of mitochondrial shape and protein biogenesis, and function in nonvesicular lipid trafficking between the ER and mitochondria. MDM12 is required for the interaction of the ER-resident membrane protein MMM1 and the outer mitochondrial membrane-resident beta-barrel protein MDM10. The MDM12-MMM1 subcomplex functions in the major beta-barrel assembly pathway that is responsible for biogenesis of all mitochondrial outer membrane beta-barrel proteins, and acts in a late step after the SAM complex. The MDM10-MDM12-MMM1 subcomplex further acts in the TOM40-specific pathway after the action of the MDM12-MMM1 complex. Essential for establishing and maintaining the structure of mitochondria and maintenance of mtDNA nucleoids.</text>
</comment>
<feature type="compositionally biased region" description="Low complexity" evidence="17">
    <location>
        <begin position="2797"/>
        <end position="2810"/>
    </location>
</feature>
<dbReference type="InterPro" id="IPR027410">
    <property type="entry name" value="TCP-1-like_intermed_sf"/>
</dbReference>
<dbReference type="GO" id="GO:0045040">
    <property type="term" value="P:protein insertion into mitochondrial outer membrane"/>
    <property type="evidence" value="ECO:0007669"/>
    <property type="project" value="UniProtKB-UniRule"/>
</dbReference>
<dbReference type="OrthoDB" id="158357at2759"/>
<evidence type="ECO:0000313" key="21">
    <source>
        <dbReference type="EMBL" id="RYP02731.1"/>
    </source>
</evidence>
<feature type="region of interest" description="Disordered" evidence="17">
    <location>
        <begin position="747"/>
        <end position="818"/>
    </location>
</feature>
<feature type="region of interest" description="Disordered" evidence="17">
    <location>
        <begin position="1875"/>
        <end position="1897"/>
    </location>
</feature>
<feature type="compositionally biased region" description="Polar residues" evidence="17">
    <location>
        <begin position="1680"/>
        <end position="1689"/>
    </location>
</feature>
<dbReference type="Pfam" id="PF00118">
    <property type="entry name" value="Cpn60_TCP1"/>
    <property type="match status" value="1"/>
</dbReference>
<feature type="domain" description="PIPK" evidence="19">
    <location>
        <begin position="2151"/>
        <end position="2479"/>
    </location>
</feature>
<keyword evidence="10 16" id="KW-0067">ATP-binding</keyword>
<dbReference type="Gene3D" id="3.30.800.10">
    <property type="entry name" value="Phosphatidylinositol Phosphate Kinase II Beta"/>
    <property type="match status" value="1"/>
</dbReference>
<keyword evidence="7 15" id="KW-0863">Zinc-finger</keyword>
<dbReference type="SUPFAM" id="SSF57903">
    <property type="entry name" value="FYVE/PHD zinc finger"/>
    <property type="match status" value="1"/>
</dbReference>
<feature type="region of interest" description="Disordered" evidence="17">
    <location>
        <begin position="1139"/>
        <end position="1174"/>
    </location>
</feature>
<name>A0A4Q4T887_9PEZI</name>
<evidence type="ECO:0000256" key="16">
    <source>
        <dbReference type="PROSITE-ProRule" id="PRU00781"/>
    </source>
</evidence>
<feature type="region of interest" description="Disordered" evidence="17">
    <location>
        <begin position="99"/>
        <end position="437"/>
    </location>
</feature>
<dbReference type="Gene3D" id="3.30.810.10">
    <property type="entry name" value="2-Layer Sandwich"/>
    <property type="match status" value="1"/>
</dbReference>
<feature type="region of interest" description="Disordered" evidence="17">
    <location>
        <begin position="1102"/>
        <end position="1126"/>
    </location>
</feature>
<dbReference type="GO" id="GO:0005789">
    <property type="term" value="C:endoplasmic reticulum membrane"/>
    <property type="evidence" value="ECO:0007669"/>
    <property type="project" value="UniProtKB-SubCell"/>
</dbReference>
<keyword evidence="12" id="KW-0446">Lipid-binding</keyword>
<feature type="region of interest" description="Disordered" evidence="17">
    <location>
        <begin position="2949"/>
        <end position="2984"/>
    </location>
</feature>
<dbReference type="GO" id="GO:0006869">
    <property type="term" value="P:lipid transport"/>
    <property type="evidence" value="ECO:0007669"/>
    <property type="project" value="UniProtKB-KW"/>
</dbReference>
<feature type="compositionally biased region" description="Acidic residues" evidence="17">
    <location>
        <begin position="2852"/>
        <end position="2864"/>
    </location>
</feature>
<feature type="compositionally biased region" description="Polar residues" evidence="17">
    <location>
        <begin position="339"/>
        <end position="355"/>
    </location>
</feature>
<evidence type="ECO:0000259" key="19">
    <source>
        <dbReference type="PROSITE" id="PS51455"/>
    </source>
</evidence>
<feature type="compositionally biased region" description="Acidic residues" evidence="17">
    <location>
        <begin position="2950"/>
        <end position="2959"/>
    </location>
</feature>
<feature type="compositionally biased region" description="Polar residues" evidence="17">
    <location>
        <begin position="146"/>
        <end position="157"/>
    </location>
</feature>
<dbReference type="InterPro" id="IPR031468">
    <property type="entry name" value="SMP_LBD"/>
</dbReference>
<dbReference type="GO" id="GO:0010008">
    <property type="term" value="C:endosome membrane"/>
    <property type="evidence" value="ECO:0007669"/>
    <property type="project" value="TreeGrafter"/>
</dbReference>
<dbReference type="InterPro" id="IPR027532">
    <property type="entry name" value="Mdm12"/>
</dbReference>
<feature type="compositionally biased region" description="Low complexity" evidence="17">
    <location>
        <begin position="7"/>
        <end position="35"/>
    </location>
</feature>
<dbReference type="InterPro" id="IPR002498">
    <property type="entry name" value="PInositol-4-P-4/5-kinase_core"/>
</dbReference>
<keyword evidence="8 16" id="KW-0418">Kinase</keyword>
<feature type="compositionally biased region" description="Low complexity" evidence="17">
    <location>
        <begin position="204"/>
        <end position="227"/>
    </location>
</feature>
<feature type="compositionally biased region" description="Acidic residues" evidence="17">
    <location>
        <begin position="2569"/>
        <end position="2588"/>
    </location>
</feature>
<dbReference type="PROSITE" id="PS50178">
    <property type="entry name" value="ZF_FYVE"/>
    <property type="match status" value="1"/>
</dbReference>
<sequence>MSGKNQPPSSLSPLPTASPAAASESSRPNSAASASIGSPLVDNDQLAQALAKIHTSANQQDILTTFNDLEPPPDATVVNENKGLAGDLVQHGLSGLSKYFRFKGDSGGGNSSANKDKEKAPSKTSQEPAEPVGQDASSNGRRRGGSTDTVGASSRSSLPPVPHTDTTNTMTTSGSNVSDSTKQTSMAGLSSEAQSHQSPSTKASSTNLTTTFNSKSSSSRQSVPSLSAKPTASVPTATITPVNVNAFKDTSRLSLTSIEDGSSRGSSNRNMDKQRDGSTSATVPEISTSYGVSEARSTSSLENISAPSRSRRDNAPNVDGSTDSSVNPLKGSMHPGASIPQSASEANVSSQSTRLSARDATRRPAVIDRLHRSRSRASDVHSRSSSMSQGAAEASPISTSAHNSVNHESFGQLPKSERMRSGDFRIPGTTTQSGGAEMVSAKLESMRKQVLSKEFWMADETCNECFECGVPFSAFRRKHHCRTCGCIFDSRCTSIISGQRFGVQGTLRVCKRCLHIISQRQDANFSDDSADDSYLPAIFRTNNSKPTGSRASRIDRDDASISERTEDFGDTSRRLSTPMMAIPATRRVGDSSNRNSAVLEIDAPQLSRPSSSRSLRSTSTGRPQSASHRRHHSKHSLLNRFKATPEDRAPFRRSANEEMTKKSGLPAFHDDNVIDPDLAPFMSDESSGDEQQMSLFATISGEEPRQTSLDHDKPNLGPYLGVGRRNRAGTRGEKSISGLSFTSRALDDGSGAMLHPRPSTRRRNMSTASAHLRSPRPKSGLFKGPSGSNETLPVFDSLTPPVGPRLTRSSSMRGDKKPRLELNPASLLHVRKLLRQLLEDAKVPNSKSWEKALVPILLKCTTSVDPDIDRGDDMDIRHYVKLKKIPGGRPSDTSYISGVIFTKKLALKSMPRRISNPRVVIVSFPIEYQRHQQHFMSLQPVIEQEKEFLRRMVSRISAVRPHLLLAEKGVSGLALQLFSEANIAVAYNVKPSVLSAVSRCLETEIISSLDMLALPRPDFQTGKGTGFEVKTFVSDDLPGRKKTYIFLTGNNEELGCTIALRGASTAVLTELKRITEFMVYVVYNLKLESCLMRDSYIQLPTTESLPTTQPTDDSSPTVKAGTVTSDDARQRTLSYMTIDNKAQSQASNASEATSEVTAADAVSPDQPPSQPNPLLERMVSLHDTHAHTEEGNLVPEDVPMPTYYSDMVAKYETRILSVSPFVKFAQPYLLMQAREQERRLSYLRRLRDQDMVEERIDGEKPKPQRFQLITPQMVHQPGHKAPRQIMEILHAVHDAEYDKALYHYQTQTRQWENYIQGNLDLFEPYAHQNIVVLHSQICTETKIPCMEPTMFAFAFYDEHGDPSTGMIPDCTLGQYIEDICLNAESTCDANGCDRKMSEHHRTYVHGEARITVFIENDMKSTPLRENIMMWSYCKSCKRETSELEMSKGTWKYSFGKYLELSFWSRGTRLVRDEDEDGWVCPHDHHREHIRYFGFQDKVVRVHYDPIDLLEIIVPRTRITWKVEHDLNMKNDIFTQIQDRWNRFTASVRARLKTIKLENILPDKLEGCKAEMDRLNKRIQEEHLFSIRRLQDAYMNSKYYEVIPLNVVLREMLEKVTEWDATFAQFEADFLPSDKDIRKLTVLHLRKMFTDESKESLSSTETVIETPEGDEKTVPADNAEDNQNSTSQPSDVGIDISQPGDSSKTPSEAPPQTTPLFPATDETLGRMDPLDLATPKSPTVHVPSGSHAQAPMITPQTPPAPETAQESIASPQESETPARTSTSSVADQVEQRKRCQQSVVLEETKPANTLRGNEQNPAVIEPPKNTPERGSSRRAGLAVSPPMVRAISQPVNSVPTLPRLHSATGKRFLGISKDRLTPTENASGMDPRKTPTNESLKGDKKLFGLRSSRKGNLSAIPRFVGKKDATRVSTIRKHFEQLSREFEKERERDRKKRASQMSQSRPFLQHSTTKAIVEVYEDADEAVQEPGPAEDYQSMEKAPDEPKVGLTAAITAPELPARISKERSQNSQAPTGSVSHGDETATEAETDDQTHHTTSHGPTDDEQGESDAEQSILEGTTLEEIAESLDSTAEIPLELPKHDKVNFMKVLTNFWNERSASEWPPLDYPFNVTDHIFVDSDIIVREDEPSSLIAFALSSEDYGEKLRSFHRRRRGEDGEPMSDLDDDGMRSDPTERISEDHLETSLIHTSSSHYKYQFTEGSAKMLVKIFYAEQFDALRRKCGVADRIVESLSRCLKWDSKGGKTKSVFLKTQDDRMVMKSLSPVETTAFLKFAPAYFSIMAEALFHDLPSVIAKMLGFFQIIIKNPMTNTEIKLDLLLMENLFYDRSPTRIFDLKGSMRNRKIQSTGEQNEVLLDENMVEYIYESPLFAREHSKKLLRASVWNDTLFLARQNVMDYSLMIAVDEARRELVVGIIDCIRTYTWDKKLESWIKDRGFAGGGRNRPTVTSPKEYKSRFREAMASRSKFELARTFVISDSSRVRMSIELNWETLTGGPDGAALAESIRDFIHTKFQSVPLPRFIKSVRVHEFDFGDVAPDVVLKDICDPLPDFYEKNEEDSSSSDHDDDTGGDGEWDAAAGHIRGRGNSSPEEVIPDSIRAAERRRRTEQSRRLGVGMSGGGRSGGGSTPSTAAAGGGTEFPFPPHIHAAGLRSGRATPDLGAPFLGLGASTPGIPGGTSNMHYLQAKLAPGWSGTQTPLAAVAGAQHLNLNGWLDNMASHQQSLPRGRAAAAAAAAAGGAAGGQQRARHHNRNSSQGSVSVADFSASSLSVPQPDPSLREKHSVSSLAPTPTSATRPPTREGPGGSVTTPSTTIDGSFEKAAAERGREEGEQDRGEGGREEDDEVEEEEDEEKPRMFREPRPEDLQAVFRIKYSGGVRLLLTAEILLDYPMPSFVGIPVKLNITGLTFDGVGVVAYIRKRVHFCFLSPEDAVAAIGDSDDNDDGDEEQHHRRGGDGGSKGKGKRGSSNKGRLGGLLQEIRVESEIGQREGSKQSLKNVGKVERFVLEQVRRIFEEEFVYPSFWTFLVIDTDA</sequence>
<comment type="similarity">
    <text evidence="14">Belongs to the MDM12 family.</text>
</comment>
<dbReference type="InterPro" id="IPR017455">
    <property type="entry name" value="Znf_FYVE-rel"/>
</dbReference>
<evidence type="ECO:0000256" key="11">
    <source>
        <dbReference type="ARBA" id="ARBA00023055"/>
    </source>
</evidence>
<dbReference type="InterPro" id="IPR013083">
    <property type="entry name" value="Znf_RING/FYVE/PHD"/>
</dbReference>
<feature type="compositionally biased region" description="Polar residues" evidence="17">
    <location>
        <begin position="1139"/>
        <end position="1156"/>
    </location>
</feature>
<dbReference type="SUPFAM" id="SSF54849">
    <property type="entry name" value="GroEL-intermediate domain like"/>
    <property type="match status" value="1"/>
</dbReference>
<feature type="region of interest" description="Disordered" evidence="17">
    <location>
        <begin position="538"/>
        <end position="669"/>
    </location>
</feature>
<dbReference type="Pfam" id="PF26544">
    <property type="entry name" value="Mdm12"/>
    <property type="match status" value="2"/>
</dbReference>
<feature type="region of interest" description="Disordered" evidence="17">
    <location>
        <begin position="1653"/>
        <end position="1796"/>
    </location>
</feature>
<feature type="compositionally biased region" description="Low complexity" evidence="17">
    <location>
        <begin position="1106"/>
        <end position="1117"/>
    </location>
</feature>
<evidence type="ECO:0000256" key="7">
    <source>
        <dbReference type="ARBA" id="ARBA00022771"/>
    </source>
</evidence>
<dbReference type="GO" id="GO:0000329">
    <property type="term" value="C:fungal-type vacuole membrane"/>
    <property type="evidence" value="ECO:0007669"/>
    <property type="project" value="TreeGrafter"/>
</dbReference>
<feature type="compositionally biased region" description="Polar residues" evidence="17">
    <location>
        <begin position="277"/>
        <end position="308"/>
    </location>
</feature>
<dbReference type="Pfam" id="PF01363">
    <property type="entry name" value="FYVE"/>
    <property type="match status" value="1"/>
</dbReference>
<keyword evidence="3" id="KW-0813">Transport</keyword>
<feature type="region of interest" description="Disordered" evidence="17">
    <location>
        <begin position="2748"/>
        <end position="2873"/>
    </location>
</feature>
<feature type="compositionally biased region" description="Basic and acidic residues" evidence="17">
    <location>
        <begin position="2830"/>
        <end position="2851"/>
    </location>
</feature>
<feature type="compositionally biased region" description="Basic and acidic residues" evidence="17">
    <location>
        <begin position="1938"/>
        <end position="1947"/>
    </location>
</feature>
<dbReference type="GO" id="GO:0005524">
    <property type="term" value="F:ATP binding"/>
    <property type="evidence" value="ECO:0007669"/>
    <property type="project" value="UniProtKB-UniRule"/>
</dbReference>
<evidence type="ECO:0000256" key="8">
    <source>
        <dbReference type="ARBA" id="ARBA00022777"/>
    </source>
</evidence>
<dbReference type="FunFam" id="3.50.7.10:FF:000007">
    <property type="entry name" value="1-phosphatidylinositol 3-phosphate 5-kinase isoform X1"/>
    <property type="match status" value="1"/>
</dbReference>
<organism evidence="21 22">
    <name type="scientific">Monosporascus ibericus</name>
    <dbReference type="NCBI Taxonomy" id="155417"/>
    <lineage>
        <taxon>Eukaryota</taxon>
        <taxon>Fungi</taxon>
        <taxon>Dikarya</taxon>
        <taxon>Ascomycota</taxon>
        <taxon>Pezizomycotina</taxon>
        <taxon>Sordariomycetes</taxon>
        <taxon>Xylariomycetidae</taxon>
        <taxon>Xylariales</taxon>
        <taxon>Xylariales incertae sedis</taxon>
        <taxon>Monosporascus</taxon>
    </lineage>
</organism>
<dbReference type="InterPro" id="IPR027409">
    <property type="entry name" value="GroEL-like_apical_dom_sf"/>
</dbReference>
<dbReference type="GO" id="GO:0008289">
    <property type="term" value="F:lipid binding"/>
    <property type="evidence" value="ECO:0007669"/>
    <property type="project" value="UniProtKB-KW"/>
</dbReference>
<feature type="compositionally biased region" description="Polar residues" evidence="17">
    <location>
        <begin position="252"/>
        <end position="269"/>
    </location>
</feature>
<dbReference type="InterPro" id="IPR011011">
    <property type="entry name" value="Znf_FYVE_PHD"/>
</dbReference>
<accession>A0A4Q4T887</accession>
<feature type="compositionally biased region" description="Polar residues" evidence="17">
    <location>
        <begin position="396"/>
        <end position="409"/>
    </location>
</feature>
<dbReference type="GO" id="GO:0000285">
    <property type="term" value="F:1-phosphatidylinositol-3-phosphate 5-kinase activity"/>
    <property type="evidence" value="ECO:0007669"/>
    <property type="project" value="UniProtKB-EC"/>
</dbReference>
<dbReference type="STRING" id="155417.A0A4Q4T887"/>
<keyword evidence="13 14" id="KW-0472">Membrane</keyword>
<dbReference type="EMBL" id="QJNU01000303">
    <property type="protein sequence ID" value="RYP02731.1"/>
    <property type="molecule type" value="Genomic_DNA"/>
</dbReference>
<feature type="region of interest" description="Disordered" evidence="17">
    <location>
        <begin position="1808"/>
        <end position="1837"/>
    </location>
</feature>
<feature type="compositionally biased region" description="Gly residues" evidence="17">
    <location>
        <begin position="2629"/>
        <end position="2640"/>
    </location>
</feature>
<reference evidence="21 22" key="1">
    <citation type="submission" date="2018-06" db="EMBL/GenBank/DDBJ databases">
        <title>Complete Genomes of Monosporascus.</title>
        <authorList>
            <person name="Robinson A.J."/>
            <person name="Natvig D.O."/>
        </authorList>
    </citation>
    <scope>NUCLEOTIDE SEQUENCE [LARGE SCALE GENOMIC DNA]</scope>
    <source>
        <strain evidence="21 22">CBS 110550</strain>
    </source>
</reference>
<dbReference type="CDD" id="cd17300">
    <property type="entry name" value="PIPKc_PIKfyve"/>
    <property type="match status" value="1"/>
</dbReference>
<feature type="region of interest" description="Disordered" evidence="17">
    <location>
        <begin position="2565"/>
        <end position="2648"/>
    </location>
</feature>
<keyword evidence="14" id="KW-1000">Mitochondrion outer membrane</keyword>
<keyword evidence="11" id="KW-0445">Lipid transport</keyword>
<keyword evidence="5" id="KW-0479">Metal-binding</keyword>
<comment type="caution">
    <text evidence="21">The sequence shown here is derived from an EMBL/GenBank/DDBJ whole genome shotgun (WGS) entry which is preliminary data.</text>
</comment>
<evidence type="ECO:0000256" key="10">
    <source>
        <dbReference type="ARBA" id="ARBA00022840"/>
    </source>
</evidence>
<keyword evidence="14" id="KW-0496">Mitochondrion</keyword>
<dbReference type="CDD" id="cd21672">
    <property type="entry name" value="SMP_Mdm12"/>
    <property type="match status" value="1"/>
</dbReference>
<feature type="compositionally biased region" description="Polar residues" evidence="17">
    <location>
        <begin position="173"/>
        <end position="203"/>
    </location>
</feature>
<feature type="region of interest" description="Disordered" evidence="17">
    <location>
        <begin position="1"/>
        <end position="37"/>
    </location>
</feature>
<dbReference type="PANTHER" id="PTHR45748:SF7">
    <property type="entry name" value="1-PHOSPHATIDYLINOSITOL 3-PHOSPHATE 5-KINASE-RELATED"/>
    <property type="match status" value="1"/>
</dbReference>
<keyword evidence="9" id="KW-0862">Zinc</keyword>
<gene>
    <name evidence="14" type="primary">MDM12</name>
    <name evidence="21" type="ORF">DL764_005661</name>
</gene>
<evidence type="ECO:0000256" key="5">
    <source>
        <dbReference type="ARBA" id="ARBA00022723"/>
    </source>
</evidence>
<dbReference type="FunFam" id="3.30.800.10:FF:000005">
    <property type="entry name" value="1-phosphatidylinositol-3-phosphate 5-kinase (Fab1)"/>
    <property type="match status" value="1"/>
</dbReference>
<feature type="compositionally biased region" description="Basic and acidic residues" evidence="17">
    <location>
        <begin position="552"/>
        <end position="573"/>
    </location>
</feature>
<dbReference type="FunFam" id="3.30.810.10:FF:000001">
    <property type="entry name" value="1-phosphatidylinositol 3-phosphate 5-kinase FAB1"/>
    <property type="match status" value="1"/>
</dbReference>
<dbReference type="InterPro" id="IPR027483">
    <property type="entry name" value="PInositol-4-P-4/5-kinase_C_sf"/>
</dbReference>
<evidence type="ECO:0000256" key="2">
    <source>
        <dbReference type="ARBA" id="ARBA00004370"/>
    </source>
</evidence>
<evidence type="ECO:0000256" key="9">
    <source>
        <dbReference type="ARBA" id="ARBA00022833"/>
    </source>
</evidence>
<evidence type="ECO:0000259" key="20">
    <source>
        <dbReference type="PROSITE" id="PS51847"/>
    </source>
</evidence>
<feature type="region of interest" description="Disordered" evidence="17">
    <location>
        <begin position="703"/>
        <end position="734"/>
    </location>
</feature>
<dbReference type="InterPro" id="IPR002423">
    <property type="entry name" value="Cpn60/GroEL/TCP-1"/>
</dbReference>
<proteinExistence type="inferred from homology"/>
<evidence type="ECO:0000256" key="15">
    <source>
        <dbReference type="PROSITE-ProRule" id="PRU00091"/>
    </source>
</evidence>
<feature type="region of interest" description="Disordered" evidence="17">
    <location>
        <begin position="1938"/>
        <end position="1967"/>
    </location>
</feature>
<dbReference type="GO" id="GO:0032865">
    <property type="term" value="C:ERMES complex"/>
    <property type="evidence" value="ECO:0007669"/>
    <property type="project" value="UniProtKB-UniRule"/>
</dbReference>
<comment type="subunit">
    <text evidence="14">Component of the ER-mitochondria encounter structure (ERMES) or MDM complex, composed of MMM1, MDM10, MDM12 and MDM34. A MMM1 homodimer associates with one molecule of MDM12 on each side in a pairwise head-to-tail manner, and the SMP-LTD domains of MMM1 and MDM12 generate a continuous hydrophobic tunnel for phospholipid trafficking.</text>
</comment>
<keyword evidence="6 16" id="KW-0547">Nucleotide-binding</keyword>
<feature type="region of interest" description="Disordered" evidence="17">
    <location>
        <begin position="1979"/>
        <end position="2069"/>
    </location>
</feature>
<evidence type="ECO:0000256" key="1">
    <source>
        <dbReference type="ARBA" id="ARBA00000768"/>
    </source>
</evidence>
<feature type="compositionally biased region" description="Basic and acidic residues" evidence="17">
    <location>
        <begin position="2612"/>
        <end position="2624"/>
    </location>
</feature>
<dbReference type="Gene3D" id="3.30.40.10">
    <property type="entry name" value="Zinc/RING finger domain, C3HC4 (zinc finger)"/>
    <property type="match status" value="1"/>
</dbReference>
<keyword evidence="14" id="KW-0256">Endoplasmic reticulum</keyword>
<evidence type="ECO:0000256" key="3">
    <source>
        <dbReference type="ARBA" id="ARBA00022448"/>
    </source>
</evidence>
<comment type="subcellular location">
    <subcellularLocation>
        <location evidence="2">Membrane</location>
    </subcellularLocation>
    <subcellularLocation>
        <location evidence="14">Mitochondrion outer membrane</location>
        <topology evidence="14">Peripheral membrane protein</topology>
        <orientation evidence="14">Cytoplasmic side</orientation>
    </subcellularLocation>
    <subcellularLocation>
        <location evidence="14">Endoplasmic reticulum membrane</location>
        <topology evidence="14">Peripheral membrane protein</topology>
        <orientation evidence="14">Cytoplasmic side</orientation>
    </subcellularLocation>
    <text evidence="14">The ERMES/MDM complex localizes to a few discrete foci (around 10 per single cell), that represent mitochondria-endoplasmic reticulum junctions. These foci are often found next to mtDNA nucleoids.</text>
</comment>
<dbReference type="CDD" id="cd03334">
    <property type="entry name" value="Fab1_TCP"/>
    <property type="match status" value="1"/>
</dbReference>
<feature type="domain" description="FYVE-type" evidence="18">
    <location>
        <begin position="459"/>
        <end position="518"/>
    </location>
</feature>
<evidence type="ECO:0000256" key="12">
    <source>
        <dbReference type="ARBA" id="ARBA00023121"/>
    </source>
</evidence>
<evidence type="ECO:0000256" key="4">
    <source>
        <dbReference type="ARBA" id="ARBA00022679"/>
    </source>
</evidence>
<dbReference type="InterPro" id="IPR044769">
    <property type="entry name" value="PIKfyve_PIPKc"/>
</dbReference>
<keyword evidence="22" id="KW-1185">Reference proteome</keyword>
<evidence type="ECO:0000313" key="22">
    <source>
        <dbReference type="Proteomes" id="UP000293360"/>
    </source>
</evidence>
<feature type="compositionally biased region" description="Basic and acidic residues" evidence="17">
    <location>
        <begin position="643"/>
        <end position="661"/>
    </location>
</feature>
<evidence type="ECO:0000256" key="6">
    <source>
        <dbReference type="ARBA" id="ARBA00022741"/>
    </source>
</evidence>
<comment type="catalytic activity">
    <reaction evidence="1">
        <text>a 1,2-diacyl-sn-glycero-3-phospho-(1D-myo-inositol-3-phosphate) + ATP = a 1,2-diacyl-sn-glycero-3-phospho-(1D-myo-inositol-3,5-bisphosphate) + ADP + H(+)</text>
        <dbReference type="Rhea" id="RHEA:13609"/>
        <dbReference type="ChEBI" id="CHEBI:15378"/>
        <dbReference type="ChEBI" id="CHEBI:30616"/>
        <dbReference type="ChEBI" id="CHEBI:57923"/>
        <dbReference type="ChEBI" id="CHEBI:58088"/>
        <dbReference type="ChEBI" id="CHEBI:456216"/>
        <dbReference type="EC" id="2.7.1.150"/>
    </reaction>
</comment>
<dbReference type="SMART" id="SM00064">
    <property type="entry name" value="FYVE"/>
    <property type="match status" value="1"/>
</dbReference>
<dbReference type="Gene3D" id="3.50.7.10">
    <property type="entry name" value="GroEL"/>
    <property type="match status" value="1"/>
</dbReference>